<dbReference type="GO" id="GO:0003676">
    <property type="term" value="F:nucleic acid binding"/>
    <property type="evidence" value="ECO:0007669"/>
    <property type="project" value="InterPro"/>
</dbReference>
<dbReference type="SUPFAM" id="SSF53098">
    <property type="entry name" value="Ribonuclease H-like"/>
    <property type="match status" value="1"/>
</dbReference>
<dbReference type="InterPro" id="IPR036397">
    <property type="entry name" value="RNaseH_sf"/>
</dbReference>
<dbReference type="EMBL" id="CAKXAJ010025573">
    <property type="protein sequence ID" value="CAH2241146.1"/>
    <property type="molecule type" value="Genomic_DNA"/>
</dbReference>
<proteinExistence type="predicted"/>
<evidence type="ECO:0000313" key="3">
    <source>
        <dbReference type="Proteomes" id="UP000838756"/>
    </source>
</evidence>
<dbReference type="PROSITE" id="PS50879">
    <property type="entry name" value="RNASE_H_1"/>
    <property type="match status" value="1"/>
</dbReference>
<dbReference type="Proteomes" id="UP000838756">
    <property type="component" value="Unassembled WGS sequence"/>
</dbReference>
<dbReference type="InterPro" id="IPR002156">
    <property type="entry name" value="RNaseH_domain"/>
</dbReference>
<name>A0A8S4RTD3_9NEOP</name>
<evidence type="ECO:0000313" key="2">
    <source>
        <dbReference type="EMBL" id="CAH2241146.1"/>
    </source>
</evidence>
<sequence>MDGSRRESIKLSGAGIFYSTMPEKKHIISLGKFASVFQAVTYAIMACANSFIDTLSTENKFIIYSDSQAVLKALKRKDTTSALVKECKNTLNSLAERTKVLIVWVPGHLGSPDKEKADELARLGTSIEL</sequence>
<accession>A0A8S4RTD3</accession>
<feature type="domain" description="RNase H type-1" evidence="1">
    <location>
        <begin position="1"/>
        <end position="126"/>
    </location>
</feature>
<dbReference type="OrthoDB" id="5419617at2759"/>
<organism evidence="2 3">
    <name type="scientific">Pararge aegeria aegeria</name>
    <dbReference type="NCBI Taxonomy" id="348720"/>
    <lineage>
        <taxon>Eukaryota</taxon>
        <taxon>Metazoa</taxon>
        <taxon>Ecdysozoa</taxon>
        <taxon>Arthropoda</taxon>
        <taxon>Hexapoda</taxon>
        <taxon>Insecta</taxon>
        <taxon>Pterygota</taxon>
        <taxon>Neoptera</taxon>
        <taxon>Endopterygota</taxon>
        <taxon>Lepidoptera</taxon>
        <taxon>Glossata</taxon>
        <taxon>Ditrysia</taxon>
        <taxon>Papilionoidea</taxon>
        <taxon>Nymphalidae</taxon>
        <taxon>Satyrinae</taxon>
        <taxon>Satyrini</taxon>
        <taxon>Parargina</taxon>
        <taxon>Pararge</taxon>
    </lineage>
</organism>
<reference evidence="2" key="1">
    <citation type="submission" date="2022-03" db="EMBL/GenBank/DDBJ databases">
        <authorList>
            <person name="Lindestad O."/>
        </authorList>
    </citation>
    <scope>NUCLEOTIDE SEQUENCE</scope>
</reference>
<protein>
    <submittedName>
        <fullName evidence="2">Jg11596 protein</fullName>
    </submittedName>
</protein>
<dbReference type="GO" id="GO:0004523">
    <property type="term" value="F:RNA-DNA hybrid ribonuclease activity"/>
    <property type="evidence" value="ECO:0007669"/>
    <property type="project" value="InterPro"/>
</dbReference>
<gene>
    <name evidence="2" type="primary">jg11596</name>
    <name evidence="2" type="ORF">PAEG_LOCUS17601</name>
</gene>
<dbReference type="CDD" id="cd09276">
    <property type="entry name" value="Rnase_HI_RT_non_LTR"/>
    <property type="match status" value="1"/>
</dbReference>
<keyword evidence="3" id="KW-1185">Reference proteome</keyword>
<evidence type="ECO:0000259" key="1">
    <source>
        <dbReference type="PROSITE" id="PS50879"/>
    </source>
</evidence>
<dbReference type="Gene3D" id="3.30.420.10">
    <property type="entry name" value="Ribonuclease H-like superfamily/Ribonuclease H"/>
    <property type="match status" value="1"/>
</dbReference>
<dbReference type="Pfam" id="PF00075">
    <property type="entry name" value="RNase_H"/>
    <property type="match status" value="1"/>
</dbReference>
<comment type="caution">
    <text evidence="2">The sequence shown here is derived from an EMBL/GenBank/DDBJ whole genome shotgun (WGS) entry which is preliminary data.</text>
</comment>
<dbReference type="InterPro" id="IPR012337">
    <property type="entry name" value="RNaseH-like_sf"/>
</dbReference>
<dbReference type="AlphaFoldDB" id="A0A8S4RTD3"/>